<accession>B0DN53</accession>
<dbReference type="EMBL" id="DS547120">
    <property type="protein sequence ID" value="EDR04084.1"/>
    <property type="molecule type" value="Genomic_DNA"/>
</dbReference>
<dbReference type="RefSeq" id="XP_001885339.1">
    <property type="nucleotide sequence ID" value="XM_001885304.1"/>
</dbReference>
<dbReference type="AlphaFoldDB" id="B0DN53"/>
<dbReference type="KEGG" id="lbc:LACBIDRAFT_306334"/>
<gene>
    <name evidence="1" type="ORF">LACBIDRAFT_306334</name>
</gene>
<sequence>MSNSAKSMSEPGPCQYHSKNEMRNALCLQLQRLPSEINSLSSFNSLLPAEIKAAIFYKAMQLPCPLNDGDSKGERLPVITPFFLGKICQDWRDLVWSSPLLWSNIHLALTRRRCKAQANLLRDWLSRTASCPLSFCLTSGEELRAWYYNPPVEILTMFVSVSERWKQAEFCIPPNDSFAAEISLPLLTTATVAFDPGYAEGHHIKLFSTAPQLSALHFYHPWLVGILAPWHQLQEFTSENSSVDEIRGFLHKASNIIRCSFRHIKCSTRTFNSSGSLVMVDQPLVLNRLEYIELWFGASVNMASTRILE</sequence>
<evidence type="ECO:0000313" key="1">
    <source>
        <dbReference type="EMBL" id="EDR04084.1"/>
    </source>
</evidence>
<dbReference type="Proteomes" id="UP000001194">
    <property type="component" value="Unassembled WGS sequence"/>
</dbReference>
<dbReference type="InParanoid" id="B0DN53"/>
<evidence type="ECO:0000313" key="2">
    <source>
        <dbReference type="Proteomes" id="UP000001194"/>
    </source>
</evidence>
<name>B0DN53_LACBS</name>
<organism evidence="2">
    <name type="scientific">Laccaria bicolor (strain S238N-H82 / ATCC MYA-4686)</name>
    <name type="common">Bicoloured deceiver</name>
    <name type="synonym">Laccaria laccata var. bicolor</name>
    <dbReference type="NCBI Taxonomy" id="486041"/>
    <lineage>
        <taxon>Eukaryota</taxon>
        <taxon>Fungi</taxon>
        <taxon>Dikarya</taxon>
        <taxon>Basidiomycota</taxon>
        <taxon>Agaricomycotina</taxon>
        <taxon>Agaricomycetes</taxon>
        <taxon>Agaricomycetidae</taxon>
        <taxon>Agaricales</taxon>
        <taxon>Agaricineae</taxon>
        <taxon>Hydnangiaceae</taxon>
        <taxon>Laccaria</taxon>
    </lineage>
</organism>
<keyword evidence="2" id="KW-1185">Reference proteome</keyword>
<protein>
    <submittedName>
        <fullName evidence="1">Predicted protein</fullName>
    </submittedName>
</protein>
<dbReference type="OrthoDB" id="3270987at2759"/>
<reference evidence="1 2" key="1">
    <citation type="journal article" date="2008" name="Nature">
        <title>The genome of Laccaria bicolor provides insights into mycorrhizal symbiosis.</title>
        <authorList>
            <person name="Martin F."/>
            <person name="Aerts A."/>
            <person name="Ahren D."/>
            <person name="Brun A."/>
            <person name="Danchin E.G.J."/>
            <person name="Duchaussoy F."/>
            <person name="Gibon J."/>
            <person name="Kohler A."/>
            <person name="Lindquist E."/>
            <person name="Pereda V."/>
            <person name="Salamov A."/>
            <person name="Shapiro H.J."/>
            <person name="Wuyts J."/>
            <person name="Blaudez D."/>
            <person name="Buee M."/>
            <person name="Brokstein P."/>
            <person name="Canbaeck B."/>
            <person name="Cohen D."/>
            <person name="Courty P.E."/>
            <person name="Coutinho P.M."/>
            <person name="Delaruelle C."/>
            <person name="Detter J.C."/>
            <person name="Deveau A."/>
            <person name="DiFazio S."/>
            <person name="Duplessis S."/>
            <person name="Fraissinet-Tachet L."/>
            <person name="Lucic E."/>
            <person name="Frey-Klett P."/>
            <person name="Fourrey C."/>
            <person name="Feussner I."/>
            <person name="Gay G."/>
            <person name="Grimwood J."/>
            <person name="Hoegger P.J."/>
            <person name="Jain P."/>
            <person name="Kilaru S."/>
            <person name="Labbe J."/>
            <person name="Lin Y.C."/>
            <person name="Legue V."/>
            <person name="Le Tacon F."/>
            <person name="Marmeisse R."/>
            <person name="Melayah D."/>
            <person name="Montanini B."/>
            <person name="Muratet M."/>
            <person name="Nehls U."/>
            <person name="Niculita-Hirzel H."/>
            <person name="Oudot-Le Secq M.P."/>
            <person name="Peter M."/>
            <person name="Quesneville H."/>
            <person name="Rajashekar B."/>
            <person name="Reich M."/>
            <person name="Rouhier N."/>
            <person name="Schmutz J."/>
            <person name="Yin T."/>
            <person name="Chalot M."/>
            <person name="Henrissat B."/>
            <person name="Kuees U."/>
            <person name="Lucas S."/>
            <person name="Van de Peer Y."/>
            <person name="Podila G.K."/>
            <person name="Polle A."/>
            <person name="Pukkila P.J."/>
            <person name="Richardson P.M."/>
            <person name="Rouze P."/>
            <person name="Sanders I.R."/>
            <person name="Stajich J.E."/>
            <person name="Tunlid A."/>
            <person name="Tuskan G."/>
            <person name="Grigoriev I.V."/>
        </authorList>
    </citation>
    <scope>NUCLEOTIDE SEQUENCE [LARGE SCALE GENOMIC DNA]</scope>
    <source>
        <strain evidence="2">S238N-H82 / ATCC MYA-4686</strain>
    </source>
</reference>
<proteinExistence type="predicted"/>
<dbReference type="GeneID" id="6080991"/>
<dbReference type="HOGENOM" id="CLU_018544_14_2_1"/>